<feature type="transmembrane region" description="Helical" evidence="1">
    <location>
        <begin position="207"/>
        <end position="227"/>
    </location>
</feature>
<feature type="domain" description="DUF1206" evidence="2">
    <location>
        <begin position="205"/>
        <end position="273"/>
    </location>
</feature>
<keyword evidence="1" id="KW-0812">Transmembrane</keyword>
<proteinExistence type="predicted"/>
<keyword evidence="1" id="KW-0472">Membrane</keyword>
<dbReference type="Proteomes" id="UP000252585">
    <property type="component" value="Unassembled WGS sequence"/>
</dbReference>
<dbReference type="AlphaFoldDB" id="A0A368Y0I7"/>
<feature type="transmembrane region" description="Helical" evidence="1">
    <location>
        <begin position="73"/>
        <end position="91"/>
    </location>
</feature>
<evidence type="ECO:0000313" key="3">
    <source>
        <dbReference type="EMBL" id="RCW73209.1"/>
    </source>
</evidence>
<evidence type="ECO:0000256" key="1">
    <source>
        <dbReference type="SAM" id="Phobius"/>
    </source>
</evidence>
<feature type="transmembrane region" description="Helical" evidence="1">
    <location>
        <begin position="112"/>
        <end position="134"/>
    </location>
</feature>
<evidence type="ECO:0000313" key="4">
    <source>
        <dbReference type="Proteomes" id="UP000252585"/>
    </source>
</evidence>
<keyword evidence="1" id="KW-1133">Transmembrane helix</keyword>
<protein>
    <submittedName>
        <fullName evidence="3">Uncharacterized protein DUF1206</fullName>
    </submittedName>
</protein>
<organism evidence="3 4">
    <name type="scientific">Saliterribacillus persicus</name>
    <dbReference type="NCBI Taxonomy" id="930114"/>
    <lineage>
        <taxon>Bacteria</taxon>
        <taxon>Bacillati</taxon>
        <taxon>Bacillota</taxon>
        <taxon>Bacilli</taxon>
        <taxon>Bacillales</taxon>
        <taxon>Bacillaceae</taxon>
        <taxon>Saliterribacillus</taxon>
    </lineage>
</organism>
<dbReference type="Pfam" id="PF06724">
    <property type="entry name" value="DUF1206"/>
    <property type="match status" value="3"/>
</dbReference>
<feature type="transmembrane region" description="Helical" evidence="1">
    <location>
        <begin position="154"/>
        <end position="175"/>
    </location>
</feature>
<feature type="domain" description="DUF1206" evidence="2">
    <location>
        <begin position="117"/>
        <end position="179"/>
    </location>
</feature>
<sequence length="281" mass="30633">MEIANTTNTSTEEAKEELKPWIRRLARIGYMAKGMVFVMVGILTFMAAIGVGGNTSGTQGMFRSLAGMPFGEILIWLIAIGLLLYEMWLLIKVIKDPQNKGKGLKGLFSRGASLVIAIIYGGLIYSAFKIALNAGSSGGNTEKTMTAKLLSQPFGQWLIAAVGVIIIVYGILELYKGITTKFMKRFHTQDMNSHEYRIAKNAGRLGLASRGAVFGMVGFFFIQTAWTSDSDQAKGLDGVLSELSQEPYGQVLLGIAAIGLFLYGVYQIARGRYQHMGLGKY</sequence>
<gene>
    <name evidence="3" type="ORF">DFR57_104207</name>
</gene>
<reference evidence="3 4" key="1">
    <citation type="submission" date="2018-07" db="EMBL/GenBank/DDBJ databases">
        <title>Genomic Encyclopedia of Type Strains, Phase IV (KMG-IV): sequencing the most valuable type-strain genomes for metagenomic binning, comparative biology and taxonomic classification.</title>
        <authorList>
            <person name="Goeker M."/>
        </authorList>
    </citation>
    <scope>NUCLEOTIDE SEQUENCE [LARGE SCALE GENOMIC DNA]</scope>
    <source>
        <strain evidence="3 4">DSM 27696</strain>
    </source>
</reference>
<accession>A0A368Y0I7</accession>
<feature type="transmembrane region" description="Helical" evidence="1">
    <location>
        <begin position="247"/>
        <end position="266"/>
    </location>
</feature>
<dbReference type="EMBL" id="QPJJ01000004">
    <property type="protein sequence ID" value="RCW73209.1"/>
    <property type="molecule type" value="Genomic_DNA"/>
</dbReference>
<feature type="transmembrane region" description="Helical" evidence="1">
    <location>
        <begin position="30"/>
        <end position="53"/>
    </location>
</feature>
<feature type="domain" description="DUF1206" evidence="2">
    <location>
        <begin position="28"/>
        <end position="95"/>
    </location>
</feature>
<dbReference type="OrthoDB" id="5702018at2"/>
<comment type="caution">
    <text evidence="3">The sequence shown here is derived from an EMBL/GenBank/DDBJ whole genome shotgun (WGS) entry which is preliminary data.</text>
</comment>
<keyword evidence="4" id="KW-1185">Reference proteome</keyword>
<evidence type="ECO:0000259" key="2">
    <source>
        <dbReference type="Pfam" id="PF06724"/>
    </source>
</evidence>
<name>A0A368Y0I7_9BACI</name>
<dbReference type="InterPro" id="IPR009597">
    <property type="entry name" value="DUF1206"/>
</dbReference>
<dbReference type="RefSeq" id="WP_114352305.1">
    <property type="nucleotide sequence ID" value="NZ_QPJJ01000004.1"/>
</dbReference>